<reference evidence="2" key="1">
    <citation type="submission" date="2017-02" db="EMBL/GenBank/DDBJ databases">
        <title>Comparative genomics and description of representatives of a novel lineage of planctomycetes thriving in anoxic sediments.</title>
        <authorList>
            <person name="Spring S."/>
            <person name="Bunk B."/>
            <person name="Sproer C."/>
        </authorList>
    </citation>
    <scope>NUCLEOTIDE SEQUENCE [LARGE SCALE GENOMIC DNA]</scope>
    <source>
        <strain evidence="2">SM-Chi-D1</strain>
    </source>
</reference>
<dbReference type="PROSITE" id="PS51257">
    <property type="entry name" value="PROKAR_LIPOPROTEIN"/>
    <property type="match status" value="1"/>
</dbReference>
<proteinExistence type="predicted"/>
<accession>A0A1Q2MD82</accession>
<protein>
    <submittedName>
        <fullName evidence="1">Uncharacterized protein</fullName>
    </submittedName>
</protein>
<dbReference type="AlphaFoldDB" id="A0A1Q2MD82"/>
<dbReference type="KEGG" id="pbas:SMSP2_00985"/>
<organism evidence="1 2">
    <name type="scientific">Limihaloglobus sulfuriphilus</name>
    <dbReference type="NCBI Taxonomy" id="1851148"/>
    <lineage>
        <taxon>Bacteria</taxon>
        <taxon>Pseudomonadati</taxon>
        <taxon>Planctomycetota</taxon>
        <taxon>Phycisphaerae</taxon>
        <taxon>Sedimentisphaerales</taxon>
        <taxon>Sedimentisphaeraceae</taxon>
        <taxon>Limihaloglobus</taxon>
    </lineage>
</organism>
<name>A0A1Q2MD82_9BACT</name>
<dbReference type="STRING" id="1851148.SMSP2_00985"/>
<dbReference type="EMBL" id="CP019646">
    <property type="protein sequence ID" value="AQQ70630.1"/>
    <property type="molecule type" value="Genomic_DNA"/>
</dbReference>
<sequence precursor="true">MKKLTLIITVLSVALAGCYNAPKKSAPASKKIMDRYDAIVLPQRATDQATVEPTYADEVMEMILNEELGEHLSKSEDVVCSWGEYDNGASVWMNMVEFEDDASTVESKCAVVIDQDAPGWKSVILQSGENVRVDFQSINEFPPQSSYGSVSEYNTAVLAEMYDDLLDNLDKIVQDGQALNNARLALRQTFSQVFQQITASPVKAESLTSEDGMDFDHAVIGPGNVKIALTENGLAEMTVSVKTTAKQYITGQ</sequence>
<dbReference type="Proteomes" id="UP000188181">
    <property type="component" value="Chromosome"/>
</dbReference>
<keyword evidence="2" id="KW-1185">Reference proteome</keyword>
<evidence type="ECO:0000313" key="1">
    <source>
        <dbReference type="EMBL" id="AQQ70630.1"/>
    </source>
</evidence>
<dbReference type="RefSeq" id="WP_146682879.1">
    <property type="nucleotide sequence ID" value="NZ_CP019646.1"/>
</dbReference>
<gene>
    <name evidence="1" type="ORF">SMSP2_00985</name>
</gene>
<evidence type="ECO:0000313" key="2">
    <source>
        <dbReference type="Proteomes" id="UP000188181"/>
    </source>
</evidence>